<dbReference type="VEuPathDB" id="AmoebaDB:EIN_098590"/>
<evidence type="ECO:0000256" key="4">
    <source>
        <dbReference type="ARBA" id="ARBA00023134"/>
    </source>
</evidence>
<dbReference type="PROSITE" id="PS51419">
    <property type="entry name" value="RAB"/>
    <property type="match status" value="1"/>
</dbReference>
<dbReference type="PRINTS" id="PR00449">
    <property type="entry name" value="RASTRNSFRMNG"/>
</dbReference>
<dbReference type="RefSeq" id="XP_004254303.1">
    <property type="nucleotide sequence ID" value="XM_004254255.1"/>
</dbReference>
<organism evidence="5 6">
    <name type="scientific">Entamoeba invadens IP1</name>
    <dbReference type="NCBI Taxonomy" id="370355"/>
    <lineage>
        <taxon>Eukaryota</taxon>
        <taxon>Amoebozoa</taxon>
        <taxon>Evosea</taxon>
        <taxon>Archamoebae</taxon>
        <taxon>Mastigamoebida</taxon>
        <taxon>Entamoebidae</taxon>
        <taxon>Entamoeba</taxon>
    </lineage>
</organism>
<keyword evidence="6" id="KW-1185">Reference proteome</keyword>
<dbReference type="KEGG" id="eiv:EIN_098590"/>
<sequence length="147" mass="17316">MRIFDTCPRLKKRNETLEESKILRRKLMNNCQNNKEDQNSADKKRITIVGDVGVGKTAIVRRFSNNFFENIYEPTIGANYTSKVVYNNGKNVRLQIWDCAGKEVFKTLVETYKGWWRLETKQKGGLCFLYKINATKKAARLFYILWY</sequence>
<proteinExistence type="inferred from homology"/>
<comment type="similarity">
    <text evidence="2">Belongs to the small GTPase superfamily. Rho family.</text>
</comment>
<accession>A0A0A1U0X2</accession>
<dbReference type="InterPro" id="IPR001806">
    <property type="entry name" value="Small_GTPase"/>
</dbReference>
<dbReference type="SUPFAM" id="SSF52540">
    <property type="entry name" value="P-loop containing nucleoside triphosphate hydrolases"/>
    <property type="match status" value="1"/>
</dbReference>
<evidence type="ECO:0000256" key="2">
    <source>
        <dbReference type="ARBA" id="ARBA00010142"/>
    </source>
</evidence>
<dbReference type="EMBL" id="KB206860">
    <property type="protein sequence ID" value="ELP87532.1"/>
    <property type="molecule type" value="Genomic_DNA"/>
</dbReference>
<dbReference type="GeneID" id="14886322"/>
<comment type="similarity">
    <text evidence="1">Belongs to the small GTPase superfamily. Rab family.</text>
</comment>
<dbReference type="PANTHER" id="PTHR47981:SF20">
    <property type="entry name" value="RAS-RELATED PROTEIN RAB-7A"/>
    <property type="match status" value="1"/>
</dbReference>
<name>A0A0A1U0X2_ENTIV</name>
<gene>
    <name evidence="5" type="ORF">EIN_098590</name>
</gene>
<evidence type="ECO:0000313" key="5">
    <source>
        <dbReference type="EMBL" id="ELP87532.1"/>
    </source>
</evidence>
<protein>
    <submittedName>
        <fullName evidence="5">Uncharacterized protein</fullName>
    </submittedName>
</protein>
<dbReference type="AlphaFoldDB" id="A0A0A1U0X2"/>
<dbReference type="GO" id="GO:0005525">
    <property type="term" value="F:GTP binding"/>
    <property type="evidence" value="ECO:0007669"/>
    <property type="project" value="UniProtKB-KW"/>
</dbReference>
<dbReference type="GO" id="GO:0003924">
    <property type="term" value="F:GTPase activity"/>
    <property type="evidence" value="ECO:0007669"/>
    <property type="project" value="InterPro"/>
</dbReference>
<dbReference type="Gene3D" id="3.40.50.300">
    <property type="entry name" value="P-loop containing nucleotide triphosphate hydrolases"/>
    <property type="match status" value="1"/>
</dbReference>
<reference evidence="5 6" key="1">
    <citation type="submission" date="2012-10" db="EMBL/GenBank/DDBJ databases">
        <authorList>
            <person name="Zafar N."/>
            <person name="Inman J."/>
            <person name="Hall N."/>
            <person name="Lorenzi H."/>
            <person name="Caler E."/>
        </authorList>
    </citation>
    <scope>NUCLEOTIDE SEQUENCE [LARGE SCALE GENOMIC DNA]</scope>
    <source>
        <strain evidence="5 6">IP1</strain>
    </source>
</reference>
<dbReference type="InterPro" id="IPR027417">
    <property type="entry name" value="P-loop_NTPase"/>
</dbReference>
<keyword evidence="3" id="KW-0547">Nucleotide-binding</keyword>
<evidence type="ECO:0000256" key="3">
    <source>
        <dbReference type="ARBA" id="ARBA00022741"/>
    </source>
</evidence>
<dbReference type="Pfam" id="PF00071">
    <property type="entry name" value="Ras"/>
    <property type="match status" value="1"/>
</dbReference>
<evidence type="ECO:0000313" key="6">
    <source>
        <dbReference type="Proteomes" id="UP000014680"/>
    </source>
</evidence>
<evidence type="ECO:0000256" key="1">
    <source>
        <dbReference type="ARBA" id="ARBA00006270"/>
    </source>
</evidence>
<keyword evidence="4" id="KW-0342">GTP-binding</keyword>
<dbReference type="PANTHER" id="PTHR47981">
    <property type="entry name" value="RAB FAMILY"/>
    <property type="match status" value="1"/>
</dbReference>
<dbReference type="Proteomes" id="UP000014680">
    <property type="component" value="Unassembled WGS sequence"/>
</dbReference>
<dbReference type="NCBIfam" id="TIGR00231">
    <property type="entry name" value="small_GTP"/>
    <property type="match status" value="1"/>
</dbReference>
<dbReference type="SMART" id="SM00175">
    <property type="entry name" value="RAB"/>
    <property type="match status" value="1"/>
</dbReference>
<dbReference type="OrthoDB" id="25444at2759"/>
<dbReference type="InterPro" id="IPR005225">
    <property type="entry name" value="Small_GTP-bd"/>
</dbReference>